<protein>
    <submittedName>
        <fullName evidence="3">Uncharacterized protein</fullName>
    </submittedName>
</protein>
<dbReference type="Proteomes" id="UP000663881">
    <property type="component" value="Unassembled WGS sequence"/>
</dbReference>
<dbReference type="GO" id="GO:0000030">
    <property type="term" value="F:mannosyltransferase activity"/>
    <property type="evidence" value="ECO:0007669"/>
    <property type="project" value="TreeGrafter"/>
</dbReference>
<dbReference type="Pfam" id="PF04488">
    <property type="entry name" value="Gly_transf_sug"/>
    <property type="match status" value="1"/>
</dbReference>
<dbReference type="PANTHER" id="PTHR32385">
    <property type="entry name" value="MANNOSYL PHOSPHORYLINOSITOL CERAMIDE SYNTHASE"/>
    <property type="match status" value="1"/>
</dbReference>
<evidence type="ECO:0000256" key="1">
    <source>
        <dbReference type="ARBA" id="ARBA00022679"/>
    </source>
</evidence>
<accession>A0A815QLG3</accession>
<dbReference type="GO" id="GO:0051999">
    <property type="term" value="P:mannosyl-inositol phosphorylceramide biosynthetic process"/>
    <property type="evidence" value="ECO:0007669"/>
    <property type="project" value="TreeGrafter"/>
</dbReference>
<keyword evidence="2" id="KW-1133">Transmembrane helix</keyword>
<organism evidence="3 5">
    <name type="scientific">Adineta steineri</name>
    <dbReference type="NCBI Taxonomy" id="433720"/>
    <lineage>
        <taxon>Eukaryota</taxon>
        <taxon>Metazoa</taxon>
        <taxon>Spiralia</taxon>
        <taxon>Gnathifera</taxon>
        <taxon>Rotifera</taxon>
        <taxon>Eurotatoria</taxon>
        <taxon>Bdelloidea</taxon>
        <taxon>Adinetida</taxon>
        <taxon>Adinetidae</taxon>
        <taxon>Adineta</taxon>
    </lineage>
</organism>
<feature type="transmembrane region" description="Helical" evidence="2">
    <location>
        <begin position="168"/>
        <end position="189"/>
    </location>
</feature>
<dbReference type="InterPro" id="IPR029044">
    <property type="entry name" value="Nucleotide-diphossugar_trans"/>
</dbReference>
<proteinExistence type="predicted"/>
<keyword evidence="2" id="KW-0812">Transmembrane</keyword>
<dbReference type="Proteomes" id="UP000663891">
    <property type="component" value="Unassembled WGS sequence"/>
</dbReference>
<dbReference type="InterPro" id="IPR051706">
    <property type="entry name" value="Glycosyltransferase_domain"/>
</dbReference>
<evidence type="ECO:0000256" key="2">
    <source>
        <dbReference type="SAM" id="Phobius"/>
    </source>
</evidence>
<evidence type="ECO:0000313" key="4">
    <source>
        <dbReference type="EMBL" id="CAF3644108.1"/>
    </source>
</evidence>
<keyword evidence="2" id="KW-0472">Membrane</keyword>
<dbReference type="PANTHER" id="PTHR32385:SF15">
    <property type="entry name" value="INOSITOL PHOSPHOCERAMIDE MANNOSYLTRANSFERASE 1"/>
    <property type="match status" value="1"/>
</dbReference>
<dbReference type="EMBL" id="CAJNON010001467">
    <property type="protein sequence ID" value="CAF1464865.1"/>
    <property type="molecule type" value="Genomic_DNA"/>
</dbReference>
<evidence type="ECO:0000313" key="3">
    <source>
        <dbReference type="EMBL" id="CAF1464865.1"/>
    </source>
</evidence>
<dbReference type="SUPFAM" id="SSF53448">
    <property type="entry name" value="Nucleotide-diphospho-sugar transferases"/>
    <property type="match status" value="1"/>
</dbReference>
<comment type="caution">
    <text evidence="3">The sequence shown here is derived from an EMBL/GenBank/DDBJ whole genome shotgun (WGS) entry which is preliminary data.</text>
</comment>
<evidence type="ECO:0000313" key="5">
    <source>
        <dbReference type="Proteomes" id="UP000663891"/>
    </source>
</evidence>
<sequence>MHNDTQIIKYSTYNKFTILPPLFHQIWVKVTGKTGFPLSEINSCKVLHSGMTTELIGDKMHNVHWQYKLWNNMDLEELFMFNSTGNKPIIFSNSSDNNNSPAQYLKQFIIKHLRTFHNASEKDKNFYDTISISEEQKYTKLANIMYKKFQLKQSIQSLSSQNSINKRLLLMLTDLFRIFVLFIFGGIYADADTYCMKSFYPLLSIPPYLYVINKSTSINKIHDDVGEVFTNFAAYESENQRGKLIGYSILGSIPNSEILFRLVTEYLVTEPHYSEYKDNNVPSWISTGPKLITDYIDLLTMQKQYSFFRIYPSHLFYPVHYSDQQIINSFQRNKTILLNYIRTKHPHSFSIQLFGSTVQMV</sequence>
<dbReference type="AlphaFoldDB" id="A0A815QLG3"/>
<dbReference type="InterPro" id="IPR007577">
    <property type="entry name" value="GlycoTrfase_DXD_sugar-bd_CS"/>
</dbReference>
<gene>
    <name evidence="4" type="ORF">OKA104_LOCUS8822</name>
    <name evidence="3" type="ORF">VCS650_LOCUS40258</name>
</gene>
<reference evidence="3" key="1">
    <citation type="submission" date="2021-02" db="EMBL/GenBank/DDBJ databases">
        <authorList>
            <person name="Nowell W R."/>
        </authorList>
    </citation>
    <scope>NUCLEOTIDE SEQUENCE</scope>
</reference>
<dbReference type="GO" id="GO:0016020">
    <property type="term" value="C:membrane"/>
    <property type="evidence" value="ECO:0007669"/>
    <property type="project" value="GOC"/>
</dbReference>
<dbReference type="Gene3D" id="3.90.550.20">
    <property type="match status" value="1"/>
</dbReference>
<dbReference type="EMBL" id="CAJOAY010000364">
    <property type="protein sequence ID" value="CAF3644108.1"/>
    <property type="molecule type" value="Genomic_DNA"/>
</dbReference>
<name>A0A815QLG3_9BILA</name>
<keyword evidence="1" id="KW-0808">Transferase</keyword>